<keyword evidence="2" id="KW-0663">Pyridoxal phosphate</keyword>
<dbReference type="RefSeq" id="WP_146320886.1">
    <property type="nucleotide sequence ID" value="NZ_CP042305.1"/>
</dbReference>
<dbReference type="GO" id="GO:0003700">
    <property type="term" value="F:DNA-binding transcription factor activity"/>
    <property type="evidence" value="ECO:0007669"/>
    <property type="project" value="InterPro"/>
</dbReference>
<dbReference type="InterPro" id="IPR000524">
    <property type="entry name" value="Tscrpt_reg_HTH_GntR"/>
</dbReference>
<keyword evidence="7" id="KW-0032">Aminotransferase</keyword>
<keyword evidence="4" id="KW-0238">DNA-binding</keyword>
<dbReference type="PANTHER" id="PTHR46577">
    <property type="entry name" value="HTH-TYPE TRANSCRIPTIONAL REGULATORY PROTEIN GABR"/>
    <property type="match status" value="1"/>
</dbReference>
<dbReference type="SUPFAM" id="SSF53383">
    <property type="entry name" value="PLP-dependent transferases"/>
    <property type="match status" value="1"/>
</dbReference>
<protein>
    <submittedName>
        <fullName evidence="7">PLP-dependent aminotransferase family protein</fullName>
    </submittedName>
</protein>
<dbReference type="SUPFAM" id="SSF46785">
    <property type="entry name" value="Winged helix' DNA-binding domain"/>
    <property type="match status" value="1"/>
</dbReference>
<dbReference type="Pfam" id="PF00392">
    <property type="entry name" value="GntR"/>
    <property type="match status" value="1"/>
</dbReference>
<dbReference type="InterPro" id="IPR051446">
    <property type="entry name" value="HTH_trans_reg/aminotransferase"/>
</dbReference>
<dbReference type="KEGG" id="huw:FPZ11_11045"/>
<dbReference type="Proteomes" id="UP000320216">
    <property type="component" value="Chromosome"/>
</dbReference>
<evidence type="ECO:0000259" key="6">
    <source>
        <dbReference type="PROSITE" id="PS50949"/>
    </source>
</evidence>
<dbReference type="CDD" id="cd07377">
    <property type="entry name" value="WHTH_GntR"/>
    <property type="match status" value="1"/>
</dbReference>
<evidence type="ECO:0000256" key="3">
    <source>
        <dbReference type="ARBA" id="ARBA00023015"/>
    </source>
</evidence>
<dbReference type="CDD" id="cd00609">
    <property type="entry name" value="AAT_like"/>
    <property type="match status" value="1"/>
</dbReference>
<dbReference type="OrthoDB" id="594134at2"/>
<dbReference type="GO" id="GO:0008483">
    <property type="term" value="F:transaminase activity"/>
    <property type="evidence" value="ECO:0007669"/>
    <property type="project" value="UniProtKB-KW"/>
</dbReference>
<dbReference type="AlphaFoldDB" id="A0A5B8M4H0"/>
<keyword evidence="3" id="KW-0805">Transcription regulation</keyword>
<keyword evidence="7" id="KW-0808">Transferase</keyword>
<dbReference type="InterPro" id="IPR015424">
    <property type="entry name" value="PyrdxlP-dep_Trfase"/>
</dbReference>
<dbReference type="InterPro" id="IPR015421">
    <property type="entry name" value="PyrdxlP-dep_Trfase_major"/>
</dbReference>
<proteinExistence type="inferred from homology"/>
<dbReference type="Pfam" id="PF00155">
    <property type="entry name" value="Aminotran_1_2"/>
    <property type="match status" value="1"/>
</dbReference>
<dbReference type="EMBL" id="CP042305">
    <property type="protein sequence ID" value="QDZ15223.1"/>
    <property type="molecule type" value="Genomic_DNA"/>
</dbReference>
<keyword evidence="5" id="KW-0804">Transcription</keyword>
<dbReference type="SMART" id="SM00345">
    <property type="entry name" value="HTH_GNTR"/>
    <property type="match status" value="1"/>
</dbReference>
<reference evidence="7 8" key="1">
    <citation type="submission" date="2019-07" db="EMBL/GenBank/DDBJ databases">
        <title>Full genome sequence of Humibacter sp. WJ7-1.</title>
        <authorList>
            <person name="Im W.-T."/>
        </authorList>
    </citation>
    <scope>NUCLEOTIDE SEQUENCE [LARGE SCALE GENOMIC DNA]</scope>
    <source>
        <strain evidence="7 8">WJ7-1</strain>
    </source>
</reference>
<dbReference type="GO" id="GO:0003677">
    <property type="term" value="F:DNA binding"/>
    <property type="evidence" value="ECO:0007669"/>
    <property type="project" value="UniProtKB-KW"/>
</dbReference>
<dbReference type="GO" id="GO:0030170">
    <property type="term" value="F:pyridoxal phosphate binding"/>
    <property type="evidence" value="ECO:0007669"/>
    <property type="project" value="InterPro"/>
</dbReference>
<accession>A0A5B8M4H0</accession>
<dbReference type="PROSITE" id="PS50949">
    <property type="entry name" value="HTH_GNTR"/>
    <property type="match status" value="1"/>
</dbReference>
<keyword evidence="8" id="KW-1185">Reference proteome</keyword>
<evidence type="ECO:0000256" key="4">
    <source>
        <dbReference type="ARBA" id="ARBA00023125"/>
    </source>
</evidence>
<dbReference type="InterPro" id="IPR036388">
    <property type="entry name" value="WH-like_DNA-bd_sf"/>
</dbReference>
<dbReference type="InterPro" id="IPR036390">
    <property type="entry name" value="WH_DNA-bd_sf"/>
</dbReference>
<evidence type="ECO:0000256" key="1">
    <source>
        <dbReference type="ARBA" id="ARBA00005384"/>
    </source>
</evidence>
<evidence type="ECO:0000313" key="7">
    <source>
        <dbReference type="EMBL" id="QDZ15223.1"/>
    </source>
</evidence>
<dbReference type="Gene3D" id="1.10.10.10">
    <property type="entry name" value="Winged helix-like DNA-binding domain superfamily/Winged helix DNA-binding domain"/>
    <property type="match status" value="1"/>
</dbReference>
<feature type="domain" description="HTH gntR-type" evidence="6">
    <location>
        <begin position="19"/>
        <end position="87"/>
    </location>
</feature>
<name>A0A5B8M4H0_9MICO</name>
<gene>
    <name evidence="7" type="ORF">FPZ11_11045</name>
</gene>
<evidence type="ECO:0000313" key="8">
    <source>
        <dbReference type="Proteomes" id="UP000320216"/>
    </source>
</evidence>
<organism evidence="7 8">
    <name type="scientific">Humibacter ginsenosidimutans</name>
    <dbReference type="NCBI Taxonomy" id="2599293"/>
    <lineage>
        <taxon>Bacteria</taxon>
        <taxon>Bacillati</taxon>
        <taxon>Actinomycetota</taxon>
        <taxon>Actinomycetes</taxon>
        <taxon>Micrococcales</taxon>
        <taxon>Microbacteriaceae</taxon>
        <taxon>Humibacter</taxon>
    </lineage>
</organism>
<dbReference type="Gene3D" id="3.40.640.10">
    <property type="entry name" value="Type I PLP-dependent aspartate aminotransferase-like (Major domain)"/>
    <property type="match status" value="1"/>
</dbReference>
<dbReference type="PANTHER" id="PTHR46577:SF1">
    <property type="entry name" value="HTH-TYPE TRANSCRIPTIONAL REGULATORY PROTEIN GABR"/>
    <property type="match status" value="1"/>
</dbReference>
<evidence type="ECO:0000256" key="5">
    <source>
        <dbReference type="ARBA" id="ARBA00023163"/>
    </source>
</evidence>
<dbReference type="InterPro" id="IPR004839">
    <property type="entry name" value="Aminotransferase_I/II_large"/>
</dbReference>
<comment type="similarity">
    <text evidence="1">In the C-terminal section; belongs to the class-I pyridoxal-phosphate-dependent aminotransferase family.</text>
</comment>
<sequence>MVEEWANMGRDLHLVLDPRHKTDSLELAVRDMIRDGRLARGTRLPATRGLAHDLGMARNSVAKAYERLVGEGWLEARVGAGTWVASSARTTGRSTLADPTVTGHEPLPRLDLRAGIPDTTEFPRAAWAAAMRRALARVPASALGYGELRGVAELRHALASYLGRVRGVVVDSESVHVAHGAGHAMRLVCRALRARGARRIAVEEYGHLLHREILAASGLDVVPLAVDDAGLAADVLDGSRVDAVLLTPAHQFPTGVALGPQRRAAVVAWARRTGGVIIEDDYDGEFRYDRRAIGALQSLAPDRVVFVGTASKALGPAVGLAWCALPAELVPLVAEQRRLEGSKPDALTQLALAELLERGDYDRAVRSARTRHGARRQHIERLVAERMPSAGIVGMSAGLHCLLELPRGIHEADVTEQADAVGLAFEGLETFRAAGARGAAERKPAMVVGFGAPPPHLFEEAVEQALGAVERASG</sequence>
<evidence type="ECO:0000256" key="2">
    <source>
        <dbReference type="ARBA" id="ARBA00022898"/>
    </source>
</evidence>